<dbReference type="AlphaFoldDB" id="A0A6A4M8D8"/>
<organism evidence="3 4">
    <name type="scientific">Rhododendron williamsianum</name>
    <dbReference type="NCBI Taxonomy" id="262921"/>
    <lineage>
        <taxon>Eukaryota</taxon>
        <taxon>Viridiplantae</taxon>
        <taxon>Streptophyta</taxon>
        <taxon>Embryophyta</taxon>
        <taxon>Tracheophyta</taxon>
        <taxon>Spermatophyta</taxon>
        <taxon>Magnoliopsida</taxon>
        <taxon>eudicotyledons</taxon>
        <taxon>Gunneridae</taxon>
        <taxon>Pentapetalae</taxon>
        <taxon>asterids</taxon>
        <taxon>Ericales</taxon>
        <taxon>Ericaceae</taxon>
        <taxon>Ericoideae</taxon>
        <taxon>Rhodoreae</taxon>
        <taxon>Rhododendron</taxon>
    </lineage>
</organism>
<proteinExistence type="inferred from homology"/>
<dbReference type="SUPFAM" id="SSF55136">
    <property type="entry name" value="Probable bacterial effector-binding domain"/>
    <property type="match status" value="1"/>
</dbReference>
<keyword evidence="4" id="KW-1185">Reference proteome</keyword>
<dbReference type="Proteomes" id="UP000428333">
    <property type="component" value="Linkage Group LG03"/>
</dbReference>
<evidence type="ECO:0000256" key="2">
    <source>
        <dbReference type="SAM" id="SignalP"/>
    </source>
</evidence>
<reference evidence="3 4" key="1">
    <citation type="journal article" date="2019" name="Genome Biol. Evol.">
        <title>The Rhododendron genome and chromosomal organization provide insight into shared whole-genome duplications across the heath family (Ericaceae).</title>
        <authorList>
            <person name="Soza V.L."/>
            <person name="Lindsley D."/>
            <person name="Waalkes A."/>
            <person name="Ramage E."/>
            <person name="Patwardhan R.P."/>
            <person name="Burton J.N."/>
            <person name="Adey A."/>
            <person name="Kumar A."/>
            <person name="Qiu R."/>
            <person name="Shendure J."/>
            <person name="Hall B."/>
        </authorList>
    </citation>
    <scope>NUCLEOTIDE SEQUENCE [LARGE SCALE GENOMIC DNA]</scope>
    <source>
        <strain evidence="3">RSF 1966-606</strain>
    </source>
</reference>
<dbReference type="OrthoDB" id="6424451at2759"/>
<dbReference type="InterPro" id="IPR006917">
    <property type="entry name" value="SOUL_heme-bd"/>
</dbReference>
<dbReference type="Gene3D" id="3.20.80.10">
    <property type="entry name" value="Regulatory factor, effector binding domain"/>
    <property type="match status" value="1"/>
</dbReference>
<dbReference type="PANTHER" id="PTHR11220:SF59">
    <property type="entry name" value="HEME-BINDING PROTEIN 2-LIKE"/>
    <property type="match status" value="1"/>
</dbReference>
<feature type="signal peptide" evidence="2">
    <location>
        <begin position="1"/>
        <end position="25"/>
    </location>
</feature>
<evidence type="ECO:0000313" key="4">
    <source>
        <dbReference type="Proteomes" id="UP000428333"/>
    </source>
</evidence>
<comment type="similarity">
    <text evidence="1">Belongs to the HEBP family.</text>
</comment>
<dbReference type="EMBL" id="QEFC01000622">
    <property type="protein sequence ID" value="KAE9463047.1"/>
    <property type="molecule type" value="Genomic_DNA"/>
</dbReference>
<accession>A0A6A4M8D8</accession>
<evidence type="ECO:0000256" key="1">
    <source>
        <dbReference type="ARBA" id="ARBA00009817"/>
    </source>
</evidence>
<sequence length="227" mass="25208">MGLVRKDFALVVIAMALFGSMLCEGKANSKGFEVPPNCKKLECAPYQVIESQKDYEIRSYKRALWVSSPQINSTSFNNGSGKGFKILFAYFFGKNKQLAKINLTAPVLVDVNPSNTTGPSSTSLYTVYFYLPQKYQKISPPVADQVRPVTLPKRKYAAVRRFGGFTKNTDIPSQVTALRKSLKGTPWESAIAKTYGGGVVPYTVAGYNSPFELVNRVNEVMLWFDKS</sequence>
<name>A0A6A4M8D8_9ERIC</name>
<dbReference type="Pfam" id="PF04832">
    <property type="entry name" value="SOUL"/>
    <property type="match status" value="1"/>
</dbReference>
<dbReference type="InterPro" id="IPR011256">
    <property type="entry name" value="Reg_factor_effector_dom_sf"/>
</dbReference>
<feature type="non-terminal residue" evidence="3">
    <location>
        <position position="1"/>
    </location>
</feature>
<dbReference type="FunFam" id="3.20.80.10:FF:000002">
    <property type="entry name" value="Heme-binding protein 2"/>
    <property type="match status" value="1"/>
</dbReference>
<feature type="chain" id="PRO_5025543725" description="SOUL heme-binding protein" evidence="2">
    <location>
        <begin position="26"/>
        <end position="227"/>
    </location>
</feature>
<comment type="caution">
    <text evidence="3">The sequence shown here is derived from an EMBL/GenBank/DDBJ whole genome shotgun (WGS) entry which is preliminary data.</text>
</comment>
<evidence type="ECO:0008006" key="5">
    <source>
        <dbReference type="Google" id="ProtNLM"/>
    </source>
</evidence>
<gene>
    <name evidence="3" type="ORF">C3L33_05040</name>
</gene>
<keyword evidence="2" id="KW-0732">Signal</keyword>
<evidence type="ECO:0000313" key="3">
    <source>
        <dbReference type="EMBL" id="KAE9463047.1"/>
    </source>
</evidence>
<protein>
    <recommendedName>
        <fullName evidence="5">SOUL heme-binding protein</fullName>
    </recommendedName>
</protein>
<dbReference type="PANTHER" id="PTHR11220">
    <property type="entry name" value="HEME-BINDING PROTEIN-RELATED"/>
    <property type="match status" value="1"/>
</dbReference>